<dbReference type="EMBL" id="BAAACW010000165">
    <property type="protein sequence ID" value="GAA0371979.1"/>
    <property type="molecule type" value="Genomic_DNA"/>
</dbReference>
<accession>A0ABN0XSW1</accession>
<comment type="caution">
    <text evidence="1">The sequence shown here is derived from an EMBL/GenBank/DDBJ whole genome shotgun (WGS) entry which is preliminary data.</text>
</comment>
<dbReference type="SUPFAM" id="SSF51182">
    <property type="entry name" value="RmlC-like cupins"/>
    <property type="match status" value="1"/>
</dbReference>
<dbReference type="InterPro" id="IPR011051">
    <property type="entry name" value="RmlC_Cupin_sf"/>
</dbReference>
<keyword evidence="2" id="KW-1185">Reference proteome</keyword>
<evidence type="ECO:0000313" key="1">
    <source>
        <dbReference type="EMBL" id="GAA0371979.1"/>
    </source>
</evidence>
<evidence type="ECO:0008006" key="3">
    <source>
        <dbReference type="Google" id="ProtNLM"/>
    </source>
</evidence>
<reference evidence="1 2" key="1">
    <citation type="journal article" date="2019" name="Int. J. Syst. Evol. Microbiol.">
        <title>The Global Catalogue of Microorganisms (GCM) 10K type strain sequencing project: providing services to taxonomists for standard genome sequencing and annotation.</title>
        <authorList>
            <consortium name="The Broad Institute Genomics Platform"/>
            <consortium name="The Broad Institute Genome Sequencing Center for Infectious Disease"/>
            <person name="Wu L."/>
            <person name="Ma J."/>
        </authorList>
    </citation>
    <scope>NUCLEOTIDE SEQUENCE [LARGE SCALE GENOMIC DNA]</scope>
    <source>
        <strain evidence="1 2">JCM 12662</strain>
    </source>
</reference>
<name>A0ABN0XSW1_9LACT</name>
<dbReference type="Proteomes" id="UP001501166">
    <property type="component" value="Unassembled WGS sequence"/>
</dbReference>
<protein>
    <recommendedName>
        <fullName evidence="3">Cupin</fullName>
    </recommendedName>
</protein>
<dbReference type="RefSeq" id="WP_343756986.1">
    <property type="nucleotide sequence ID" value="NZ_BAAACW010000165.1"/>
</dbReference>
<gene>
    <name evidence="1" type="ORF">GCM10008932_24120</name>
</gene>
<proteinExistence type="predicted"/>
<organism evidence="1 2">
    <name type="scientific">Alkalibacterium iburiense</name>
    <dbReference type="NCBI Taxonomy" id="290589"/>
    <lineage>
        <taxon>Bacteria</taxon>
        <taxon>Bacillati</taxon>
        <taxon>Bacillota</taxon>
        <taxon>Bacilli</taxon>
        <taxon>Lactobacillales</taxon>
        <taxon>Carnobacteriaceae</taxon>
        <taxon>Alkalibacterium</taxon>
    </lineage>
</organism>
<sequence>MQFFKLTKDTGLKITEFNSNFYLSKIIQSNQPVKISCMHLGENGIIGLHQATTPQLFLIINGKGLVKGKNGNIVEVNSGSAVFWDKNEWHETRTEDGLIAIAIESEDIDCSILNPL</sequence>
<evidence type="ECO:0000313" key="2">
    <source>
        <dbReference type="Proteomes" id="UP001501166"/>
    </source>
</evidence>
<dbReference type="Gene3D" id="2.60.120.10">
    <property type="entry name" value="Jelly Rolls"/>
    <property type="match status" value="1"/>
</dbReference>
<dbReference type="InterPro" id="IPR014710">
    <property type="entry name" value="RmlC-like_jellyroll"/>
</dbReference>